<keyword evidence="4 6" id="KW-0274">FAD</keyword>
<dbReference type="Pfam" id="PF03441">
    <property type="entry name" value="FAD_binding_7"/>
    <property type="match status" value="1"/>
</dbReference>
<feature type="domain" description="Photolyase/cryptochrome alpha/beta" evidence="9">
    <location>
        <begin position="11"/>
        <end position="140"/>
    </location>
</feature>
<dbReference type="PANTHER" id="PTHR11455:SF18">
    <property type="entry name" value="SI:CH1073-390K14.1"/>
    <property type="match status" value="1"/>
</dbReference>
<evidence type="ECO:0000256" key="8">
    <source>
        <dbReference type="SAM" id="MobiDB-lite"/>
    </source>
</evidence>
<proteinExistence type="inferred from homology"/>
<dbReference type="GO" id="GO:0032922">
    <property type="term" value="P:circadian regulation of gene expression"/>
    <property type="evidence" value="ECO:0007669"/>
    <property type="project" value="TreeGrafter"/>
</dbReference>
<feature type="binding site" evidence="6">
    <location>
        <begin position="391"/>
        <end position="393"/>
    </location>
    <ligand>
        <name>FAD</name>
        <dbReference type="ChEBI" id="CHEBI:57692"/>
    </ligand>
</feature>
<dbReference type="Gene3D" id="1.10.579.10">
    <property type="entry name" value="DNA Cyclobutane Dipyrimidine Photolyase, subunit A, domain 3"/>
    <property type="match status" value="1"/>
</dbReference>
<dbReference type="PROSITE" id="PS51645">
    <property type="entry name" value="PHR_CRY_ALPHA_BETA"/>
    <property type="match status" value="1"/>
</dbReference>
<dbReference type="InterPro" id="IPR002081">
    <property type="entry name" value="Cryptochrome/DNA_photolyase_1"/>
</dbReference>
<dbReference type="InterPro" id="IPR036134">
    <property type="entry name" value="Crypto/Photolyase_FAD-like_sf"/>
</dbReference>
<dbReference type="GO" id="GO:0003904">
    <property type="term" value="F:deoxyribodipyrimidine photo-lyase activity"/>
    <property type="evidence" value="ECO:0007669"/>
    <property type="project" value="TreeGrafter"/>
</dbReference>
<dbReference type="InterPro" id="IPR014729">
    <property type="entry name" value="Rossmann-like_a/b/a_fold"/>
</dbReference>
<dbReference type="GO" id="GO:0005737">
    <property type="term" value="C:cytoplasm"/>
    <property type="evidence" value="ECO:0007669"/>
    <property type="project" value="TreeGrafter"/>
</dbReference>
<evidence type="ECO:0000256" key="2">
    <source>
        <dbReference type="ARBA" id="ARBA00005862"/>
    </source>
</evidence>
<name>A0A0D6R3Z2_ARACU</name>
<dbReference type="GO" id="GO:0006950">
    <property type="term" value="P:response to stress"/>
    <property type="evidence" value="ECO:0007669"/>
    <property type="project" value="UniProtKB-ARBA"/>
</dbReference>
<keyword evidence="5" id="KW-0157">Chromophore</keyword>
<dbReference type="Pfam" id="PF00875">
    <property type="entry name" value="DNA_photolyase"/>
    <property type="match status" value="1"/>
</dbReference>
<evidence type="ECO:0000256" key="1">
    <source>
        <dbReference type="ARBA" id="ARBA00001932"/>
    </source>
</evidence>
<feature type="binding site" evidence="6">
    <location>
        <position position="291"/>
    </location>
    <ligand>
        <name>FAD</name>
        <dbReference type="ChEBI" id="CHEBI:57692"/>
    </ligand>
</feature>
<evidence type="ECO:0000259" key="9">
    <source>
        <dbReference type="PROSITE" id="PS51645"/>
    </source>
</evidence>
<dbReference type="GO" id="GO:0006139">
    <property type="term" value="P:nucleobase-containing compound metabolic process"/>
    <property type="evidence" value="ECO:0007669"/>
    <property type="project" value="UniProtKB-ARBA"/>
</dbReference>
<feature type="site" description="Electron transfer via tryptophanyl radical" evidence="7">
    <location>
        <position position="378"/>
    </location>
</feature>
<dbReference type="Gene3D" id="3.40.50.620">
    <property type="entry name" value="HUPs"/>
    <property type="match status" value="1"/>
</dbReference>
<organism evidence="10">
    <name type="scientific">Araucaria cunninghamii</name>
    <name type="common">Hoop pine</name>
    <name type="synonym">Moreton Bay pine</name>
    <dbReference type="NCBI Taxonomy" id="56994"/>
    <lineage>
        <taxon>Eukaryota</taxon>
        <taxon>Viridiplantae</taxon>
        <taxon>Streptophyta</taxon>
        <taxon>Embryophyta</taxon>
        <taxon>Tracheophyta</taxon>
        <taxon>Spermatophyta</taxon>
        <taxon>Pinopsida</taxon>
        <taxon>Pinidae</taxon>
        <taxon>Conifers II</taxon>
        <taxon>Araucariales</taxon>
        <taxon>Araucariaceae</taxon>
        <taxon>Araucaria</taxon>
    </lineage>
</organism>
<dbReference type="GO" id="GO:0003677">
    <property type="term" value="F:DNA binding"/>
    <property type="evidence" value="ECO:0007669"/>
    <property type="project" value="TreeGrafter"/>
</dbReference>
<keyword evidence="3 6" id="KW-0285">Flavoprotein</keyword>
<feature type="compositionally biased region" description="Polar residues" evidence="8">
    <location>
        <begin position="553"/>
        <end position="573"/>
    </location>
</feature>
<feature type="site" description="Electron transfer via tryptophanyl radical" evidence="7">
    <location>
        <position position="325"/>
    </location>
</feature>
<evidence type="ECO:0000313" key="10">
    <source>
        <dbReference type="EMBL" id="JAG98552.1"/>
    </source>
</evidence>
<dbReference type="PRINTS" id="PR00147">
    <property type="entry name" value="DNAPHOTLYASE"/>
</dbReference>
<dbReference type="GO" id="GO:0043153">
    <property type="term" value="P:entrainment of circadian clock by photoperiod"/>
    <property type="evidence" value="ECO:0007669"/>
    <property type="project" value="TreeGrafter"/>
</dbReference>
<comment type="cofactor">
    <cofactor evidence="6">
        <name>FAD</name>
        <dbReference type="ChEBI" id="CHEBI:57692"/>
    </cofactor>
    <text evidence="6">Binds 1 FAD per subunit.</text>
</comment>
<sequence>MANSRSNAKSECTIVWFRRDLRVEDNLALITAARVGSVIPLYIWCPQEQGEFYPGRASRWWFKHSLLHLQHSLHKLGSPLVIMKTHNSLSALLDCARSTGATRIFYNHLYDPVSLVQDHKLKQKLLDLGFTVQSFNGDLLYEPWEVYDDNGQAFTTFDSYWRKCLDMPFEPNAPLLPPKRLVPPASTVLGCTVEELALEHEMEKSSNALLQRGWSPGWSNADKALDEFLAGPLLEYAKNKQKAYGPNTSLLSPHMHFGELSVRKVFHYVRRKQILWAKEDEANGDESVDCFLRAIGLREYSRYLCFNFPFTHERSLLHNLRFFPWRHDESYFKAWRQGRTGYPLVDAGMRELWATGWIHNRIRVVVSSFCVKFLQLPWTWGMKYFWDTLLDADIESDVLGWQYISGSLPDGHELDRMDYPEVQGYMFDPDGQFTRQWLPELARMPTEWIHHPWDAPVSILKAAGVELGSNYPRPVVETDAAREHLQQALTQMWEADMSNCTEGLGDTLEVRGTGGPLHETMVVPRVVVKREEVSSCNSWRDQRVPSIVRQEDSSPNNKWEVNPQISHQESKQVSFGDREVNTTMDKYDGLERPREQICLSKVENIPNAENDLQSTAESSSVRKRSTDRNQLGLVPSSSQQLIGSSLEIAEQEHASPDVFGKKTSKVVFNVNPLSETKFEEENDILTIQNGDRATKRPCHGDALIGDI</sequence>
<feature type="binding site" evidence="6">
    <location>
        <begin position="248"/>
        <end position="252"/>
    </location>
    <ligand>
        <name>FAD</name>
        <dbReference type="ChEBI" id="CHEBI:57692"/>
    </ligand>
</feature>
<dbReference type="EMBL" id="GCKF01022595">
    <property type="protein sequence ID" value="JAG98552.1"/>
    <property type="molecule type" value="Transcribed_RNA"/>
</dbReference>
<dbReference type="GO" id="GO:0071949">
    <property type="term" value="F:FAD binding"/>
    <property type="evidence" value="ECO:0007669"/>
    <property type="project" value="TreeGrafter"/>
</dbReference>
<evidence type="ECO:0000256" key="6">
    <source>
        <dbReference type="PIRSR" id="PIRSR602081-1"/>
    </source>
</evidence>
<dbReference type="InterPro" id="IPR036155">
    <property type="entry name" value="Crypto/Photolyase_N_sf"/>
</dbReference>
<dbReference type="InterPro" id="IPR005101">
    <property type="entry name" value="Cryptochr/Photolyase_FAD-bd"/>
</dbReference>
<dbReference type="GO" id="GO:0009882">
    <property type="term" value="F:blue light photoreceptor activity"/>
    <property type="evidence" value="ECO:0007669"/>
    <property type="project" value="InterPro"/>
</dbReference>
<evidence type="ECO:0000256" key="5">
    <source>
        <dbReference type="ARBA" id="ARBA00022991"/>
    </source>
</evidence>
<dbReference type="InterPro" id="IPR006050">
    <property type="entry name" value="DNA_photolyase_N"/>
</dbReference>
<evidence type="ECO:0000256" key="4">
    <source>
        <dbReference type="ARBA" id="ARBA00022827"/>
    </source>
</evidence>
<dbReference type="InterPro" id="IPR018394">
    <property type="entry name" value="DNA_photolyase_1_CS_C"/>
</dbReference>
<dbReference type="InterPro" id="IPR014134">
    <property type="entry name" value="Cryptochrome_pln"/>
</dbReference>
<accession>A0A0D6R3Z2</accession>
<feature type="binding site" evidence="6">
    <location>
        <position position="236"/>
    </location>
    <ligand>
        <name>FAD</name>
        <dbReference type="ChEBI" id="CHEBI:57692"/>
    </ligand>
</feature>
<comment type="cofactor">
    <cofactor evidence="1">
        <name>(6R)-5,10-methylene-5,6,7,8-tetrahydrofolate</name>
        <dbReference type="ChEBI" id="CHEBI:15636"/>
    </cofactor>
</comment>
<dbReference type="AlphaFoldDB" id="A0A0D6R3Z2"/>
<dbReference type="SUPFAM" id="SSF52425">
    <property type="entry name" value="Cryptochrome/photolyase, N-terminal domain"/>
    <property type="match status" value="1"/>
</dbReference>
<comment type="similarity">
    <text evidence="2">Belongs to the DNA photolyase class-1 family.</text>
</comment>
<dbReference type="SUPFAM" id="SSF48173">
    <property type="entry name" value="Cryptochrome/photolyase FAD-binding domain"/>
    <property type="match status" value="1"/>
</dbReference>
<dbReference type="PROSITE" id="PS00394">
    <property type="entry name" value="DNA_PHOTOLYASES_1_1"/>
    <property type="match status" value="1"/>
</dbReference>
<evidence type="ECO:0000256" key="3">
    <source>
        <dbReference type="ARBA" id="ARBA00022630"/>
    </source>
</evidence>
<dbReference type="FunFam" id="1.10.579.10:FF:000003">
    <property type="entry name" value="Deoxyribodipyrimidine photo-lyase"/>
    <property type="match status" value="1"/>
</dbReference>
<feature type="site" description="Electron transfer via tryptophanyl radical" evidence="7">
    <location>
        <position position="401"/>
    </location>
</feature>
<dbReference type="PANTHER" id="PTHR11455">
    <property type="entry name" value="CRYPTOCHROME"/>
    <property type="match status" value="1"/>
</dbReference>
<evidence type="ECO:0000256" key="7">
    <source>
        <dbReference type="PIRSR" id="PIRSR602081-2"/>
    </source>
</evidence>
<reference evidence="10" key="1">
    <citation type="submission" date="2015-03" db="EMBL/GenBank/DDBJ databases">
        <title>A transcriptome of Araucaria cunninghamii, an australian fine timber species.</title>
        <authorList>
            <person name="Jing Yi C.J.Y."/>
            <person name="Yin San L.Y.S."/>
            <person name="Abdul Karim S.S."/>
            <person name="Wan Azmi N.N."/>
            <person name="Hercus R.R."/>
            <person name="Croft L.L."/>
        </authorList>
    </citation>
    <scope>NUCLEOTIDE SEQUENCE</scope>
    <source>
        <strain evidence="10">MI0301</strain>
        <tissue evidence="10">Leaf</tissue>
    </source>
</reference>
<protein>
    <recommendedName>
        <fullName evidence="9">Photolyase/cryptochrome alpha/beta domain-containing protein</fullName>
    </recommendedName>
</protein>
<dbReference type="GO" id="GO:0005634">
    <property type="term" value="C:nucleus"/>
    <property type="evidence" value="ECO:0007669"/>
    <property type="project" value="TreeGrafter"/>
</dbReference>
<feature type="region of interest" description="Disordered" evidence="8">
    <location>
        <begin position="546"/>
        <end position="579"/>
    </location>
</feature>
<dbReference type="Gene3D" id="1.25.40.80">
    <property type="match status" value="1"/>
</dbReference>
<dbReference type="NCBIfam" id="TIGR02766">
    <property type="entry name" value="crypt_chrom_pln"/>
    <property type="match status" value="1"/>
</dbReference>
<feature type="region of interest" description="Disordered" evidence="8">
    <location>
        <begin position="612"/>
        <end position="631"/>
    </location>
</feature>